<organism evidence="2 3">
    <name type="scientific">Pyxidicoccus fallax</name>
    <dbReference type="NCBI Taxonomy" id="394095"/>
    <lineage>
        <taxon>Bacteria</taxon>
        <taxon>Pseudomonadati</taxon>
        <taxon>Myxococcota</taxon>
        <taxon>Myxococcia</taxon>
        <taxon>Myxococcales</taxon>
        <taxon>Cystobacterineae</taxon>
        <taxon>Myxococcaceae</taxon>
        <taxon>Pyxidicoccus</taxon>
    </lineage>
</organism>
<evidence type="ECO:0000313" key="2">
    <source>
        <dbReference type="EMBL" id="NMO20574.1"/>
    </source>
</evidence>
<evidence type="ECO:0000313" key="3">
    <source>
        <dbReference type="Proteomes" id="UP000518300"/>
    </source>
</evidence>
<dbReference type="EMBL" id="JABBJJ010000253">
    <property type="protein sequence ID" value="NMO20574.1"/>
    <property type="molecule type" value="Genomic_DNA"/>
</dbReference>
<dbReference type="Proteomes" id="UP000518300">
    <property type="component" value="Unassembled WGS sequence"/>
</dbReference>
<keyword evidence="3" id="KW-1185">Reference proteome</keyword>
<name>A0A848LT48_9BACT</name>
<feature type="compositionally biased region" description="Basic residues" evidence="1">
    <location>
        <begin position="1"/>
        <end position="10"/>
    </location>
</feature>
<sequence>MAARIPRHDRRGTEESIMAERDNKQPGIQAPEDYYGNAKGPRHEAQEKEGHERTGTRTPAPGEDRHQEAHPHTIDPTERTPGAILDEIPDGDGPRSDAGTNPLPDVYWSAYPDRKPGEE</sequence>
<dbReference type="AlphaFoldDB" id="A0A848LT48"/>
<reference evidence="2 3" key="1">
    <citation type="submission" date="2020-04" db="EMBL/GenBank/DDBJ databases">
        <title>Draft genome of Pyxidicoccus fallax type strain.</title>
        <authorList>
            <person name="Whitworth D.E."/>
        </authorList>
    </citation>
    <scope>NUCLEOTIDE SEQUENCE [LARGE SCALE GENOMIC DNA]</scope>
    <source>
        <strain evidence="2 3">DSM 14698</strain>
    </source>
</reference>
<feature type="compositionally biased region" description="Basic and acidic residues" evidence="1">
    <location>
        <begin position="62"/>
        <end position="78"/>
    </location>
</feature>
<feature type="compositionally biased region" description="Basic and acidic residues" evidence="1">
    <location>
        <begin position="11"/>
        <end position="24"/>
    </location>
</feature>
<proteinExistence type="predicted"/>
<feature type="region of interest" description="Disordered" evidence="1">
    <location>
        <begin position="1"/>
        <end position="119"/>
    </location>
</feature>
<protein>
    <submittedName>
        <fullName evidence="2">Uncharacterized protein</fullName>
    </submittedName>
</protein>
<accession>A0A848LT48</accession>
<evidence type="ECO:0000256" key="1">
    <source>
        <dbReference type="SAM" id="MobiDB-lite"/>
    </source>
</evidence>
<feature type="compositionally biased region" description="Basic and acidic residues" evidence="1">
    <location>
        <begin position="41"/>
        <end position="55"/>
    </location>
</feature>
<comment type="caution">
    <text evidence="2">The sequence shown here is derived from an EMBL/GenBank/DDBJ whole genome shotgun (WGS) entry which is preliminary data.</text>
</comment>
<gene>
    <name evidence="2" type="ORF">HG543_37790</name>
</gene>